<reference evidence="2" key="3">
    <citation type="journal article" date="2017" name="Nature">
        <title>Genome sequence of the progenitor of the wheat D genome Aegilops tauschii.</title>
        <authorList>
            <person name="Luo M.C."/>
            <person name="Gu Y.Q."/>
            <person name="Puiu D."/>
            <person name="Wang H."/>
            <person name="Twardziok S.O."/>
            <person name="Deal K.R."/>
            <person name="Huo N."/>
            <person name="Zhu T."/>
            <person name="Wang L."/>
            <person name="Wang Y."/>
            <person name="McGuire P.E."/>
            <person name="Liu S."/>
            <person name="Long H."/>
            <person name="Ramasamy R.K."/>
            <person name="Rodriguez J.C."/>
            <person name="Van S.L."/>
            <person name="Yuan L."/>
            <person name="Wang Z."/>
            <person name="Xia Z."/>
            <person name="Xiao L."/>
            <person name="Anderson O.D."/>
            <person name="Ouyang S."/>
            <person name="Liang Y."/>
            <person name="Zimin A.V."/>
            <person name="Pertea G."/>
            <person name="Qi P."/>
            <person name="Bennetzen J.L."/>
            <person name="Dai X."/>
            <person name="Dawson M.W."/>
            <person name="Muller H.G."/>
            <person name="Kugler K."/>
            <person name="Rivarola-Duarte L."/>
            <person name="Spannagl M."/>
            <person name="Mayer K.F.X."/>
            <person name="Lu F.H."/>
            <person name="Bevan M.W."/>
            <person name="Leroy P."/>
            <person name="Li P."/>
            <person name="You F.M."/>
            <person name="Sun Q."/>
            <person name="Liu Z."/>
            <person name="Lyons E."/>
            <person name="Wicker T."/>
            <person name="Salzberg S.L."/>
            <person name="Devos K.M."/>
            <person name="Dvorak J."/>
        </authorList>
    </citation>
    <scope>NUCLEOTIDE SEQUENCE [LARGE SCALE GENOMIC DNA]</scope>
    <source>
        <strain evidence="2">cv. AL8/78</strain>
    </source>
</reference>
<protein>
    <submittedName>
        <fullName evidence="2">Uncharacterized protein</fullName>
    </submittedName>
</protein>
<feature type="region of interest" description="Disordered" evidence="1">
    <location>
        <begin position="93"/>
        <end position="123"/>
    </location>
</feature>
<reference evidence="3" key="1">
    <citation type="journal article" date="2014" name="Science">
        <title>Ancient hybridizations among the ancestral genomes of bread wheat.</title>
        <authorList>
            <consortium name="International Wheat Genome Sequencing Consortium,"/>
            <person name="Marcussen T."/>
            <person name="Sandve S.R."/>
            <person name="Heier L."/>
            <person name="Spannagl M."/>
            <person name="Pfeifer M."/>
            <person name="Jakobsen K.S."/>
            <person name="Wulff B.B."/>
            <person name="Steuernagel B."/>
            <person name="Mayer K.F."/>
            <person name="Olsen O.A."/>
        </authorList>
    </citation>
    <scope>NUCLEOTIDE SEQUENCE [LARGE SCALE GENOMIC DNA]</scope>
    <source>
        <strain evidence="3">cv. AL8/78</strain>
    </source>
</reference>
<sequence>TRPPGPTPPHPNSGHASCRCLYYATTAVRSTPTAPRAHPADHPQFLVISAPQPANPPPNPMAIKRRIRGAPQKWLNPAAQATTAPALALALVRGRTGSRAPPPRTRHRRRPPSGPLPNAPAPIRVSWTPPVPLLLLRRGGIRGRFGGTRLG</sequence>
<dbReference type="Proteomes" id="UP000015105">
    <property type="component" value="Chromosome 5D"/>
</dbReference>
<evidence type="ECO:0000313" key="3">
    <source>
        <dbReference type="Proteomes" id="UP000015105"/>
    </source>
</evidence>
<reference evidence="2" key="5">
    <citation type="journal article" date="2021" name="G3 (Bethesda)">
        <title>Aegilops tauschii genome assembly Aet v5.0 features greater sequence contiguity and improved annotation.</title>
        <authorList>
            <person name="Wang L."/>
            <person name="Zhu T."/>
            <person name="Rodriguez J.C."/>
            <person name="Deal K.R."/>
            <person name="Dubcovsky J."/>
            <person name="McGuire P.E."/>
            <person name="Lux T."/>
            <person name="Spannagl M."/>
            <person name="Mayer K.F.X."/>
            <person name="Baldrich P."/>
            <person name="Meyers B.C."/>
            <person name="Huo N."/>
            <person name="Gu Y.Q."/>
            <person name="Zhou H."/>
            <person name="Devos K.M."/>
            <person name="Bennetzen J.L."/>
            <person name="Unver T."/>
            <person name="Budak H."/>
            <person name="Gulick P.J."/>
            <person name="Galiba G."/>
            <person name="Kalapos B."/>
            <person name="Nelson D.R."/>
            <person name="Li P."/>
            <person name="You F.M."/>
            <person name="Luo M.C."/>
            <person name="Dvorak J."/>
        </authorList>
    </citation>
    <scope>NUCLEOTIDE SEQUENCE [LARGE SCALE GENOMIC DNA]</scope>
    <source>
        <strain evidence="2">cv. AL8/78</strain>
    </source>
</reference>
<reference evidence="3" key="2">
    <citation type="journal article" date="2017" name="Nat. Plants">
        <title>The Aegilops tauschii genome reveals multiple impacts of transposons.</title>
        <authorList>
            <person name="Zhao G."/>
            <person name="Zou C."/>
            <person name="Li K."/>
            <person name="Wang K."/>
            <person name="Li T."/>
            <person name="Gao L."/>
            <person name="Zhang X."/>
            <person name="Wang H."/>
            <person name="Yang Z."/>
            <person name="Liu X."/>
            <person name="Jiang W."/>
            <person name="Mao L."/>
            <person name="Kong X."/>
            <person name="Jiao Y."/>
            <person name="Jia J."/>
        </authorList>
    </citation>
    <scope>NUCLEOTIDE SEQUENCE [LARGE SCALE GENOMIC DNA]</scope>
    <source>
        <strain evidence="3">cv. AL8/78</strain>
    </source>
</reference>
<evidence type="ECO:0000256" key="1">
    <source>
        <dbReference type="SAM" id="MobiDB-lite"/>
    </source>
</evidence>
<accession>A0A453M6I0</accession>
<evidence type="ECO:0000313" key="2">
    <source>
        <dbReference type="EnsemblPlants" id="AET5Gv21064600.16"/>
    </source>
</evidence>
<name>A0A453M6I0_AEGTS</name>
<keyword evidence="3" id="KW-1185">Reference proteome</keyword>
<feature type="region of interest" description="Disordered" evidence="1">
    <location>
        <begin position="30"/>
        <end position="61"/>
    </location>
</feature>
<dbReference type="Gramene" id="AET5Gv21064600.16">
    <property type="protein sequence ID" value="AET5Gv21064600.16"/>
    <property type="gene ID" value="AET5Gv21064600"/>
</dbReference>
<proteinExistence type="predicted"/>
<dbReference type="EnsemblPlants" id="AET5Gv21064600.16">
    <property type="protein sequence ID" value="AET5Gv21064600.16"/>
    <property type="gene ID" value="AET5Gv21064600"/>
</dbReference>
<reference evidence="2" key="4">
    <citation type="submission" date="2019-03" db="UniProtKB">
        <authorList>
            <consortium name="EnsemblPlants"/>
        </authorList>
    </citation>
    <scope>IDENTIFICATION</scope>
</reference>
<dbReference type="AlphaFoldDB" id="A0A453M6I0"/>
<organism evidence="2 3">
    <name type="scientific">Aegilops tauschii subsp. strangulata</name>
    <name type="common">Goatgrass</name>
    <dbReference type="NCBI Taxonomy" id="200361"/>
    <lineage>
        <taxon>Eukaryota</taxon>
        <taxon>Viridiplantae</taxon>
        <taxon>Streptophyta</taxon>
        <taxon>Embryophyta</taxon>
        <taxon>Tracheophyta</taxon>
        <taxon>Spermatophyta</taxon>
        <taxon>Magnoliopsida</taxon>
        <taxon>Liliopsida</taxon>
        <taxon>Poales</taxon>
        <taxon>Poaceae</taxon>
        <taxon>BOP clade</taxon>
        <taxon>Pooideae</taxon>
        <taxon>Triticodae</taxon>
        <taxon>Triticeae</taxon>
        <taxon>Triticinae</taxon>
        <taxon>Aegilops</taxon>
    </lineage>
</organism>